<dbReference type="PATRIC" id="fig|129848.4.peg.1877"/>
<dbReference type="OrthoDB" id="1475at2157"/>
<name>A0A1D3L458_9EURY</name>
<keyword evidence="3" id="KW-0812">Transmembrane</keyword>
<evidence type="ECO:0000313" key="4">
    <source>
        <dbReference type="EMBL" id="SCG86387.1"/>
    </source>
</evidence>
<comment type="similarity">
    <text evidence="1">Belongs to the transferase hexapeptide repeat family.</text>
</comment>
<proteinExistence type="inferred from homology"/>
<dbReference type="GO" id="GO:0005829">
    <property type="term" value="C:cytosol"/>
    <property type="evidence" value="ECO:0007669"/>
    <property type="project" value="TreeGrafter"/>
</dbReference>
<dbReference type="AlphaFoldDB" id="A0A1D3L458"/>
<dbReference type="InterPro" id="IPR051159">
    <property type="entry name" value="Hexapeptide_acetyltransf"/>
</dbReference>
<dbReference type="SUPFAM" id="SSF51161">
    <property type="entry name" value="Trimeric LpxA-like enzymes"/>
    <property type="match status" value="1"/>
</dbReference>
<dbReference type="PROSITE" id="PS00101">
    <property type="entry name" value="HEXAPEP_TRANSFERASES"/>
    <property type="match status" value="1"/>
</dbReference>
<accession>A0A1D3L458</accession>
<keyword evidence="4" id="KW-0012">Acyltransferase</keyword>
<dbReference type="EMBL" id="LT607756">
    <property type="protein sequence ID" value="SCG86387.1"/>
    <property type="molecule type" value="Genomic_DNA"/>
</dbReference>
<dbReference type="PANTHER" id="PTHR23416">
    <property type="entry name" value="SIALIC ACID SYNTHASE-RELATED"/>
    <property type="match status" value="1"/>
</dbReference>
<dbReference type="PANTHER" id="PTHR23416:SF23">
    <property type="entry name" value="ACETYLTRANSFERASE C18B11.09C-RELATED"/>
    <property type="match status" value="1"/>
</dbReference>
<protein>
    <submittedName>
        <fullName evidence="4">Putative acetyltransferase SACOL2570</fullName>
        <ecNumber evidence="4">2.3.1.-</ecNumber>
    </submittedName>
</protein>
<dbReference type="GO" id="GO:0008374">
    <property type="term" value="F:O-acyltransferase activity"/>
    <property type="evidence" value="ECO:0007669"/>
    <property type="project" value="TreeGrafter"/>
</dbReference>
<dbReference type="RefSeq" id="WP_084789929.1">
    <property type="nucleotide sequence ID" value="NZ_LT607756.1"/>
</dbReference>
<evidence type="ECO:0000256" key="2">
    <source>
        <dbReference type="ARBA" id="ARBA00022679"/>
    </source>
</evidence>
<dbReference type="Gene3D" id="2.160.10.10">
    <property type="entry name" value="Hexapeptide repeat proteins"/>
    <property type="match status" value="1"/>
</dbReference>
<evidence type="ECO:0000256" key="3">
    <source>
        <dbReference type="SAM" id="Phobius"/>
    </source>
</evidence>
<evidence type="ECO:0000313" key="5">
    <source>
        <dbReference type="Proteomes" id="UP000094707"/>
    </source>
</evidence>
<keyword evidence="3" id="KW-1133">Transmembrane helix</keyword>
<gene>
    <name evidence="4" type="ORF">MCBB_1838</name>
</gene>
<evidence type="ECO:0000256" key="1">
    <source>
        <dbReference type="ARBA" id="ARBA00007274"/>
    </source>
</evidence>
<dbReference type="Pfam" id="PF00132">
    <property type="entry name" value="Hexapep"/>
    <property type="match status" value="1"/>
</dbReference>
<dbReference type="STRING" id="118062.MCBB_1838"/>
<dbReference type="InterPro" id="IPR018357">
    <property type="entry name" value="Hexapep_transf_CS"/>
</dbReference>
<keyword evidence="2 4" id="KW-0808">Transferase</keyword>
<dbReference type="EC" id="2.3.1.-" evidence="4"/>
<organism evidence="4 5">
    <name type="scientific">Methanobacterium congolense</name>
    <dbReference type="NCBI Taxonomy" id="118062"/>
    <lineage>
        <taxon>Archaea</taxon>
        <taxon>Methanobacteriati</taxon>
        <taxon>Methanobacteriota</taxon>
        <taxon>Methanomada group</taxon>
        <taxon>Methanobacteria</taxon>
        <taxon>Methanobacteriales</taxon>
        <taxon>Methanobacteriaceae</taxon>
        <taxon>Methanobacterium</taxon>
    </lineage>
</organism>
<keyword evidence="3" id="KW-0472">Membrane</keyword>
<dbReference type="CDD" id="cd04647">
    <property type="entry name" value="LbH_MAT_like"/>
    <property type="match status" value="1"/>
</dbReference>
<dbReference type="GeneID" id="30412676"/>
<feature type="transmembrane region" description="Helical" evidence="3">
    <location>
        <begin position="21"/>
        <end position="43"/>
    </location>
</feature>
<dbReference type="Proteomes" id="UP000094707">
    <property type="component" value="Chromosome I"/>
</dbReference>
<dbReference type="InterPro" id="IPR001451">
    <property type="entry name" value="Hexapep"/>
</dbReference>
<sequence>MIKIRLDQYVKENQDTNVSNFIIFSYTLLNGLFLFLATLNGYIPSHVIRHVFYRRLFKVKIPSDSIIYWRCRFFSPQRVKIGHNSIIGNDAFLDGRESIYIGDNVNIGGDVRIYTQQHDIESSNFGIKGAPVHIGHWAYIGARVIILPGVKIGEGAVVASGAVVTKDVEPWTMVGGVPAKFIRNRPLVKYNLDTNHRLFFQ</sequence>
<dbReference type="KEGG" id="mcub:MCBB_1838"/>
<keyword evidence="5" id="KW-1185">Reference proteome</keyword>
<reference evidence="4 5" key="1">
    <citation type="submission" date="2016-08" db="EMBL/GenBank/DDBJ databases">
        <authorList>
            <person name="Seilhamer J.J."/>
        </authorList>
    </citation>
    <scope>NUCLEOTIDE SEQUENCE [LARGE SCALE GENOMIC DNA]</scope>
    <source>
        <strain evidence="4">Buetzberg</strain>
    </source>
</reference>
<dbReference type="InterPro" id="IPR011004">
    <property type="entry name" value="Trimer_LpxA-like_sf"/>
</dbReference>